<evidence type="ECO:0000256" key="1">
    <source>
        <dbReference type="ARBA" id="ARBA00022729"/>
    </source>
</evidence>
<dbReference type="RefSeq" id="WP_078975604.1">
    <property type="nucleotide sequence ID" value="NZ_MWQN01000001.1"/>
</dbReference>
<dbReference type="EMBL" id="MWQN01000001">
    <property type="protein sequence ID" value="OPC81302.1"/>
    <property type="molecule type" value="Genomic_DNA"/>
</dbReference>
<keyword evidence="1" id="KW-0732">Signal</keyword>
<reference evidence="3 4" key="1">
    <citation type="submission" date="2017-03" db="EMBL/GenBank/DDBJ databases">
        <title>Draft genome sequence of Streptomyces scabrisporus NF3, endophyte isolated from Amphipterygium adstringens.</title>
        <authorList>
            <person name="Vazquez M."/>
            <person name="Ceapa C.D."/>
            <person name="Rodriguez Luna D."/>
            <person name="Sanchez Esquivel S."/>
        </authorList>
    </citation>
    <scope>NUCLEOTIDE SEQUENCE [LARGE SCALE GENOMIC DNA]</scope>
    <source>
        <strain evidence="3 4">NF3</strain>
    </source>
</reference>
<dbReference type="InterPro" id="IPR050966">
    <property type="entry name" value="Glutamyl_endopeptidase"/>
</dbReference>
<dbReference type="AlphaFoldDB" id="A0A1T3NX84"/>
<dbReference type="Gene3D" id="2.40.10.10">
    <property type="entry name" value="Trypsin-like serine proteases"/>
    <property type="match status" value="2"/>
</dbReference>
<dbReference type="PANTHER" id="PTHR15462">
    <property type="entry name" value="SERINE PROTEASE"/>
    <property type="match status" value="1"/>
</dbReference>
<keyword evidence="4" id="KW-1185">Reference proteome</keyword>
<dbReference type="PANTHER" id="PTHR15462:SF19">
    <property type="entry name" value="PEPTIDASE S1 DOMAIN-CONTAINING PROTEIN"/>
    <property type="match status" value="1"/>
</dbReference>
<gene>
    <name evidence="3" type="ORF">B4N89_10395</name>
</gene>
<evidence type="ECO:0000256" key="2">
    <source>
        <dbReference type="SAM" id="MobiDB-lite"/>
    </source>
</evidence>
<evidence type="ECO:0000313" key="4">
    <source>
        <dbReference type="Proteomes" id="UP000190037"/>
    </source>
</evidence>
<comment type="caution">
    <text evidence="3">The sequence shown here is derived from an EMBL/GenBank/DDBJ whole genome shotgun (WGS) entry which is preliminary data.</text>
</comment>
<dbReference type="OrthoDB" id="5121599at2"/>
<protein>
    <recommendedName>
        <fullName evidence="5">Peptidase</fullName>
    </recommendedName>
</protein>
<evidence type="ECO:0008006" key="5">
    <source>
        <dbReference type="Google" id="ProtNLM"/>
    </source>
</evidence>
<dbReference type="Proteomes" id="UP000190037">
    <property type="component" value="Unassembled WGS sequence"/>
</dbReference>
<dbReference type="InterPro" id="IPR043504">
    <property type="entry name" value="Peptidase_S1_PA_chymotrypsin"/>
</dbReference>
<name>A0A1T3NX84_9ACTN</name>
<sequence length="344" mass="37418">MQPGTTHNKNLIVTVSVFAGVLVTLVGLVLSGTLAVEAGRTQAMNSRQYSDSDVEDTRGFWDKDRQDEAKPRGAEITPGQPAPQLPDREEQSPAADYRQPPTIEARRVSSPYTRPEVAIRGKIFFRTPEGVAECSGTVVHHPSGNMVWTAAHCLHGGRDGDFYDRVTFVPGYNGAGRTQAEREPYGRWPARRTTVSNHWAQNADPNGKDASASPYDYGAFIVDSRGGRTLEDAVGPGADVYWNAPRHLRVQSFGYPGDTPYDGTALYTCSSPTTDFREDGWPQPDMLWMGCTMTGGSSGGGWFTEVDGRLRLVSNVSLGVTTPGSRTMTGPYLGDVAKDMYDSL</sequence>
<evidence type="ECO:0000313" key="3">
    <source>
        <dbReference type="EMBL" id="OPC81302.1"/>
    </source>
</evidence>
<proteinExistence type="predicted"/>
<feature type="region of interest" description="Disordered" evidence="2">
    <location>
        <begin position="65"/>
        <end position="110"/>
    </location>
</feature>
<accession>A0A1T3NX84</accession>
<dbReference type="SUPFAM" id="SSF50494">
    <property type="entry name" value="Trypsin-like serine proteases"/>
    <property type="match status" value="1"/>
</dbReference>
<dbReference type="InterPro" id="IPR009003">
    <property type="entry name" value="Peptidase_S1_PA"/>
</dbReference>
<organism evidence="3 4">
    <name type="scientific">Embleya scabrispora</name>
    <dbReference type="NCBI Taxonomy" id="159449"/>
    <lineage>
        <taxon>Bacteria</taxon>
        <taxon>Bacillati</taxon>
        <taxon>Actinomycetota</taxon>
        <taxon>Actinomycetes</taxon>
        <taxon>Kitasatosporales</taxon>
        <taxon>Streptomycetaceae</taxon>
        <taxon>Embleya</taxon>
    </lineage>
</organism>
<dbReference type="STRING" id="159449.B4N89_10395"/>